<organism evidence="2 4">
    <name type="scientific">Morus notabilis</name>
    <dbReference type="NCBI Taxonomy" id="981085"/>
    <lineage>
        <taxon>Eukaryota</taxon>
        <taxon>Viridiplantae</taxon>
        <taxon>Streptophyta</taxon>
        <taxon>Embryophyta</taxon>
        <taxon>Tracheophyta</taxon>
        <taxon>Spermatophyta</taxon>
        <taxon>Magnoliopsida</taxon>
        <taxon>eudicotyledons</taxon>
        <taxon>Gunneridae</taxon>
        <taxon>Pentapetalae</taxon>
        <taxon>rosids</taxon>
        <taxon>fabids</taxon>
        <taxon>Rosales</taxon>
        <taxon>Moraceae</taxon>
        <taxon>Moreae</taxon>
        <taxon>Morus</taxon>
    </lineage>
</organism>
<sequence length="63" mass="6781">MPHVTKKYRAPPSTLSGVLTGEEGGDGMKEVSFLHSENLRDMYGCIKGVDKVTGVAILYLLLG</sequence>
<proteinExistence type="predicted"/>
<dbReference type="EMBL" id="KE344039">
    <property type="protein sequence ID" value="EXB51460.1"/>
    <property type="molecule type" value="Genomic_DNA"/>
</dbReference>
<dbReference type="EMBL" id="KE346317">
    <property type="protein sequence ID" value="EXC33025.1"/>
    <property type="molecule type" value="Genomic_DNA"/>
</dbReference>
<evidence type="ECO:0000256" key="1">
    <source>
        <dbReference type="SAM" id="MobiDB-lite"/>
    </source>
</evidence>
<reference evidence="4" key="1">
    <citation type="submission" date="2013-01" db="EMBL/GenBank/DDBJ databases">
        <title>Draft Genome Sequence of a Mulberry Tree, Morus notabilis C.K. Schneid.</title>
        <authorList>
            <person name="He N."/>
            <person name="Zhao S."/>
        </authorList>
    </citation>
    <scope>NUCLEOTIDE SEQUENCE</scope>
</reference>
<evidence type="ECO:0000313" key="3">
    <source>
        <dbReference type="EMBL" id="EXC33025.1"/>
    </source>
</evidence>
<dbReference type="Proteomes" id="UP000030645">
    <property type="component" value="Unassembled WGS sequence"/>
</dbReference>
<name>W9QR72_9ROSA</name>
<feature type="region of interest" description="Disordered" evidence="1">
    <location>
        <begin position="1"/>
        <end position="23"/>
    </location>
</feature>
<keyword evidence="4" id="KW-1185">Reference proteome</keyword>
<evidence type="ECO:0000313" key="2">
    <source>
        <dbReference type="EMBL" id="EXB51460.1"/>
    </source>
</evidence>
<reference evidence="2" key="2">
    <citation type="submission" date="2013-06" db="EMBL/GenBank/DDBJ databases">
        <title>Draft Genome Sequence of a Mulberry Tree, Morus notabilis C.K. Schn.</title>
        <authorList>
            <person name="He N."/>
            <person name="Zhao S."/>
        </authorList>
    </citation>
    <scope>NUCLEOTIDE SEQUENCE</scope>
</reference>
<accession>W9QR72</accession>
<gene>
    <name evidence="2" type="ORF">L484_010440</name>
    <name evidence="3" type="ORF">L484_014806</name>
</gene>
<evidence type="ECO:0000313" key="4">
    <source>
        <dbReference type="Proteomes" id="UP000030645"/>
    </source>
</evidence>
<protein>
    <submittedName>
        <fullName evidence="2">Uncharacterized protein</fullName>
    </submittedName>
</protein>
<dbReference type="AlphaFoldDB" id="W9QR72"/>